<dbReference type="GO" id="GO:0009409">
    <property type="term" value="P:response to cold"/>
    <property type="evidence" value="ECO:0007669"/>
    <property type="project" value="UniProtKB-ARBA"/>
</dbReference>
<dbReference type="Gramene" id="AUR62038019-RA">
    <property type="protein sequence ID" value="AUR62038019-RA:cds"/>
    <property type="gene ID" value="AUR62038019"/>
</dbReference>
<dbReference type="InterPro" id="IPR009053">
    <property type="entry name" value="Prefoldin"/>
</dbReference>
<keyword evidence="3" id="KW-1185">Reference proteome</keyword>
<reference evidence="2" key="2">
    <citation type="submission" date="2021-03" db="UniProtKB">
        <authorList>
            <consortium name="EnsemblPlants"/>
        </authorList>
    </citation>
    <scope>IDENTIFICATION</scope>
</reference>
<reference evidence="2" key="1">
    <citation type="journal article" date="2017" name="Nature">
        <title>The genome of Chenopodium quinoa.</title>
        <authorList>
            <person name="Jarvis D.E."/>
            <person name="Ho Y.S."/>
            <person name="Lightfoot D.J."/>
            <person name="Schmoeckel S.M."/>
            <person name="Li B."/>
            <person name="Borm T.J.A."/>
            <person name="Ohyanagi H."/>
            <person name="Mineta K."/>
            <person name="Michell C.T."/>
            <person name="Saber N."/>
            <person name="Kharbatia N.M."/>
            <person name="Rupper R.R."/>
            <person name="Sharp A.R."/>
            <person name="Dally N."/>
            <person name="Boughton B.A."/>
            <person name="Woo Y.H."/>
            <person name="Gao G."/>
            <person name="Schijlen E.G.W.M."/>
            <person name="Guo X."/>
            <person name="Momin A.A."/>
            <person name="Negrao S."/>
            <person name="Al-Babili S."/>
            <person name="Gehring C."/>
            <person name="Roessner U."/>
            <person name="Jung C."/>
            <person name="Murphy K."/>
            <person name="Arold S.T."/>
            <person name="Gojobori T."/>
            <person name="van der Linden C.G."/>
            <person name="van Loo E.N."/>
            <person name="Jellen E.N."/>
            <person name="Maughan P.J."/>
            <person name="Tester M."/>
        </authorList>
    </citation>
    <scope>NUCLEOTIDE SEQUENCE [LARGE SCALE GENOMIC DNA]</scope>
    <source>
        <strain evidence="2">cv. PI 614886</strain>
    </source>
</reference>
<feature type="compositionally biased region" description="Low complexity" evidence="1">
    <location>
        <begin position="1"/>
        <end position="16"/>
    </location>
</feature>
<dbReference type="Gene3D" id="1.10.287.370">
    <property type="match status" value="1"/>
</dbReference>
<dbReference type="Proteomes" id="UP000596660">
    <property type="component" value="Unplaced"/>
</dbReference>
<organism evidence="2 3">
    <name type="scientific">Chenopodium quinoa</name>
    <name type="common">Quinoa</name>
    <dbReference type="NCBI Taxonomy" id="63459"/>
    <lineage>
        <taxon>Eukaryota</taxon>
        <taxon>Viridiplantae</taxon>
        <taxon>Streptophyta</taxon>
        <taxon>Embryophyta</taxon>
        <taxon>Tracheophyta</taxon>
        <taxon>Spermatophyta</taxon>
        <taxon>Magnoliopsida</taxon>
        <taxon>eudicotyledons</taxon>
        <taxon>Gunneridae</taxon>
        <taxon>Pentapetalae</taxon>
        <taxon>Caryophyllales</taxon>
        <taxon>Chenopodiaceae</taxon>
        <taxon>Chenopodioideae</taxon>
        <taxon>Atripliceae</taxon>
        <taxon>Chenopodium</taxon>
    </lineage>
</organism>
<sequence>MTAAASSSSSQTSPSSDPKFDLVEIKRHEVAIAELNSLPSSRHVYLKNGNIFFRTTIQKAITYEQKQLDLAKSKPQKLNRGFDPGL</sequence>
<dbReference type="EnsemblPlants" id="AUR62038019-RA">
    <property type="protein sequence ID" value="AUR62038019-RA:cds"/>
    <property type="gene ID" value="AUR62038019"/>
</dbReference>
<dbReference type="AlphaFoldDB" id="A0A803MZW6"/>
<evidence type="ECO:0000313" key="2">
    <source>
        <dbReference type="EnsemblPlants" id="AUR62038019-RA:cds"/>
    </source>
</evidence>
<feature type="region of interest" description="Disordered" evidence="1">
    <location>
        <begin position="1"/>
        <end position="20"/>
    </location>
</feature>
<name>A0A803MZW6_CHEQI</name>
<protein>
    <recommendedName>
        <fullName evidence="4">Prefoldin</fullName>
    </recommendedName>
</protein>
<evidence type="ECO:0000256" key="1">
    <source>
        <dbReference type="SAM" id="MobiDB-lite"/>
    </source>
</evidence>
<dbReference type="SUPFAM" id="SSF46579">
    <property type="entry name" value="Prefoldin"/>
    <property type="match status" value="1"/>
</dbReference>
<dbReference type="GO" id="GO:0006457">
    <property type="term" value="P:protein folding"/>
    <property type="evidence" value="ECO:0007669"/>
    <property type="project" value="UniProtKB-ARBA"/>
</dbReference>
<dbReference type="OMA" id="ILMIRSH"/>
<evidence type="ECO:0000313" key="3">
    <source>
        <dbReference type="Proteomes" id="UP000596660"/>
    </source>
</evidence>
<accession>A0A803MZW6</accession>
<proteinExistence type="predicted"/>
<evidence type="ECO:0008006" key="4">
    <source>
        <dbReference type="Google" id="ProtNLM"/>
    </source>
</evidence>